<proteinExistence type="predicted"/>
<evidence type="ECO:0000313" key="1">
    <source>
        <dbReference type="EMBL" id="JAH82390.1"/>
    </source>
</evidence>
<reference evidence="1" key="1">
    <citation type="submission" date="2014-11" db="EMBL/GenBank/DDBJ databases">
        <authorList>
            <person name="Amaro Gonzalez C."/>
        </authorList>
    </citation>
    <scope>NUCLEOTIDE SEQUENCE</scope>
</reference>
<sequence length="49" mass="5959">MTSQVLQNVLHSLLSWLEFQECSLYTYLRGYMYVCRNVMYMQMSLHAYI</sequence>
<accession>A0A0E9VYL2</accession>
<protein>
    <submittedName>
        <fullName evidence="1">Uncharacterized protein</fullName>
    </submittedName>
</protein>
<organism evidence="1">
    <name type="scientific">Anguilla anguilla</name>
    <name type="common">European freshwater eel</name>
    <name type="synonym">Muraena anguilla</name>
    <dbReference type="NCBI Taxonomy" id="7936"/>
    <lineage>
        <taxon>Eukaryota</taxon>
        <taxon>Metazoa</taxon>
        <taxon>Chordata</taxon>
        <taxon>Craniata</taxon>
        <taxon>Vertebrata</taxon>
        <taxon>Euteleostomi</taxon>
        <taxon>Actinopterygii</taxon>
        <taxon>Neopterygii</taxon>
        <taxon>Teleostei</taxon>
        <taxon>Anguilliformes</taxon>
        <taxon>Anguillidae</taxon>
        <taxon>Anguilla</taxon>
    </lineage>
</organism>
<dbReference type="EMBL" id="GBXM01026187">
    <property type="protein sequence ID" value="JAH82390.1"/>
    <property type="molecule type" value="Transcribed_RNA"/>
</dbReference>
<reference evidence="1" key="2">
    <citation type="journal article" date="2015" name="Fish Shellfish Immunol.">
        <title>Early steps in the European eel (Anguilla anguilla)-Vibrio vulnificus interaction in the gills: Role of the RtxA13 toxin.</title>
        <authorList>
            <person name="Callol A."/>
            <person name="Pajuelo D."/>
            <person name="Ebbesson L."/>
            <person name="Teles M."/>
            <person name="MacKenzie S."/>
            <person name="Amaro C."/>
        </authorList>
    </citation>
    <scope>NUCLEOTIDE SEQUENCE</scope>
</reference>
<dbReference type="AlphaFoldDB" id="A0A0E9VYL2"/>
<name>A0A0E9VYL2_ANGAN</name>